<dbReference type="HOGENOM" id="CLU_3154774_0_0_5"/>
<dbReference type="Proteomes" id="UP000029492">
    <property type="component" value="Chromosome"/>
</dbReference>
<dbReference type="EMBL" id="CP003811">
    <property type="protein sequence ID" value="AIQ91351.1"/>
    <property type="molecule type" value="Genomic_DNA"/>
</dbReference>
<reference evidence="1 2" key="1">
    <citation type="journal article" date="2014" name="PLoS ONE">
        <title>Genome Information of Methylobacterium oryzae, a Plant-Probiotic Methylotroph in the Phyllosphere.</title>
        <authorList>
            <person name="Kwak M.J."/>
            <person name="Jeong H."/>
            <person name="Madhaiyan M."/>
            <person name="Lee Y."/>
            <person name="Sa T.M."/>
            <person name="Oh T.K."/>
            <person name="Kim J.F."/>
        </authorList>
    </citation>
    <scope>NUCLEOTIDE SEQUENCE [LARGE SCALE GENOMIC DNA]</scope>
    <source>
        <strain evidence="1 2">CBMB20</strain>
    </source>
</reference>
<evidence type="ECO:0000313" key="1">
    <source>
        <dbReference type="EMBL" id="AIQ91351.1"/>
    </source>
</evidence>
<sequence length="48" mass="5298">MKETNISGRSGHGGPNRTRLGVVMVEAWTTSSRSRPVDERECACPRPQ</sequence>
<protein>
    <submittedName>
        <fullName evidence="1">Protein of unassigned function</fullName>
    </submittedName>
</protein>
<organism evidence="1 2">
    <name type="scientific">Methylobacterium oryzae CBMB20</name>
    <dbReference type="NCBI Taxonomy" id="693986"/>
    <lineage>
        <taxon>Bacteria</taxon>
        <taxon>Pseudomonadati</taxon>
        <taxon>Pseudomonadota</taxon>
        <taxon>Alphaproteobacteria</taxon>
        <taxon>Hyphomicrobiales</taxon>
        <taxon>Methylobacteriaceae</taxon>
        <taxon>Methylobacterium</taxon>
    </lineage>
</organism>
<dbReference type="KEGG" id="mor:MOC_3596"/>
<keyword evidence="2" id="KW-1185">Reference proteome</keyword>
<evidence type="ECO:0000313" key="2">
    <source>
        <dbReference type="Proteomes" id="UP000029492"/>
    </source>
</evidence>
<accession>A0A089NTU3</accession>
<proteinExistence type="predicted"/>
<name>A0A089NTU3_9HYPH</name>
<dbReference type="AlphaFoldDB" id="A0A089NTU3"/>
<gene>
    <name evidence="1" type="ORF">MOC_3596</name>
</gene>